<keyword evidence="2" id="KW-1185">Reference proteome</keyword>
<comment type="caution">
    <text evidence="1">The sequence shown here is derived from an EMBL/GenBank/DDBJ whole genome shotgun (WGS) entry which is preliminary data.</text>
</comment>
<reference evidence="1 2" key="1">
    <citation type="submission" date="2021-06" db="EMBL/GenBank/DDBJ databases">
        <title>Caerostris darwini draft genome.</title>
        <authorList>
            <person name="Kono N."/>
            <person name="Arakawa K."/>
        </authorList>
    </citation>
    <scope>NUCLEOTIDE SEQUENCE [LARGE SCALE GENOMIC DNA]</scope>
</reference>
<evidence type="ECO:0000313" key="2">
    <source>
        <dbReference type="Proteomes" id="UP001054837"/>
    </source>
</evidence>
<dbReference type="AlphaFoldDB" id="A0AAV4S785"/>
<protein>
    <submittedName>
        <fullName evidence="1">Uncharacterized protein</fullName>
    </submittedName>
</protein>
<sequence length="62" mass="6372">VVKLELLVTDDAAIGIGFVSEILSATSAALRSVSREIGANMNCTDAVKCCINNSNVSSSVTL</sequence>
<gene>
    <name evidence="1" type="ORF">CDAR_228841</name>
</gene>
<feature type="non-terminal residue" evidence="1">
    <location>
        <position position="1"/>
    </location>
</feature>
<organism evidence="1 2">
    <name type="scientific">Caerostris darwini</name>
    <dbReference type="NCBI Taxonomy" id="1538125"/>
    <lineage>
        <taxon>Eukaryota</taxon>
        <taxon>Metazoa</taxon>
        <taxon>Ecdysozoa</taxon>
        <taxon>Arthropoda</taxon>
        <taxon>Chelicerata</taxon>
        <taxon>Arachnida</taxon>
        <taxon>Araneae</taxon>
        <taxon>Araneomorphae</taxon>
        <taxon>Entelegynae</taxon>
        <taxon>Araneoidea</taxon>
        <taxon>Araneidae</taxon>
        <taxon>Caerostris</taxon>
    </lineage>
</organism>
<accession>A0AAV4S785</accession>
<name>A0AAV4S785_9ARAC</name>
<proteinExistence type="predicted"/>
<dbReference type="EMBL" id="BPLQ01007219">
    <property type="protein sequence ID" value="GIY28794.1"/>
    <property type="molecule type" value="Genomic_DNA"/>
</dbReference>
<evidence type="ECO:0000313" key="1">
    <source>
        <dbReference type="EMBL" id="GIY28794.1"/>
    </source>
</evidence>
<dbReference type="Proteomes" id="UP001054837">
    <property type="component" value="Unassembled WGS sequence"/>
</dbReference>